<dbReference type="EMBL" id="CAJJDN010000001">
    <property type="protein sequence ID" value="CAD8046459.1"/>
    <property type="molecule type" value="Genomic_DNA"/>
</dbReference>
<sequence>MSQNNANFQIKDAQIDKFFNTFKKEPLGSGRNSIVYLTQHRLSSVYFALKEPRKDELSQQSIIVQQL</sequence>
<keyword evidence="1" id="KW-0067">ATP-binding</keyword>
<dbReference type="AlphaFoldDB" id="A0A8S1JYM7"/>
<accession>A0A8S1JYM7</accession>
<comment type="caution">
    <text evidence="2">The sequence shown here is derived from an EMBL/GenBank/DDBJ whole genome shotgun (WGS) entry which is preliminary data.</text>
</comment>
<reference evidence="2" key="1">
    <citation type="submission" date="2021-01" db="EMBL/GenBank/DDBJ databases">
        <authorList>
            <consortium name="Genoscope - CEA"/>
            <person name="William W."/>
        </authorList>
    </citation>
    <scope>NUCLEOTIDE SEQUENCE</scope>
</reference>
<evidence type="ECO:0000256" key="1">
    <source>
        <dbReference type="PROSITE-ProRule" id="PRU10141"/>
    </source>
</evidence>
<dbReference type="InterPro" id="IPR017441">
    <property type="entry name" value="Protein_kinase_ATP_BS"/>
</dbReference>
<protein>
    <submittedName>
        <fullName evidence="2">Uncharacterized protein</fullName>
    </submittedName>
</protein>
<keyword evidence="3" id="KW-1185">Reference proteome</keyword>
<feature type="binding site" evidence="1">
    <location>
        <position position="50"/>
    </location>
    <ligand>
        <name>ATP</name>
        <dbReference type="ChEBI" id="CHEBI:30616"/>
    </ligand>
</feature>
<proteinExistence type="predicted"/>
<dbReference type="PROSITE" id="PS00107">
    <property type="entry name" value="PROTEIN_KINASE_ATP"/>
    <property type="match status" value="1"/>
</dbReference>
<evidence type="ECO:0000313" key="2">
    <source>
        <dbReference type="EMBL" id="CAD8046459.1"/>
    </source>
</evidence>
<keyword evidence="1" id="KW-0547">Nucleotide-binding</keyword>
<evidence type="ECO:0000313" key="3">
    <source>
        <dbReference type="Proteomes" id="UP000692954"/>
    </source>
</evidence>
<dbReference type="Proteomes" id="UP000692954">
    <property type="component" value="Unassembled WGS sequence"/>
</dbReference>
<gene>
    <name evidence="2" type="ORF">PSON_ATCC_30995.1.T0010622</name>
</gene>
<organism evidence="2 3">
    <name type="scientific">Paramecium sonneborni</name>
    <dbReference type="NCBI Taxonomy" id="65129"/>
    <lineage>
        <taxon>Eukaryota</taxon>
        <taxon>Sar</taxon>
        <taxon>Alveolata</taxon>
        <taxon>Ciliophora</taxon>
        <taxon>Intramacronucleata</taxon>
        <taxon>Oligohymenophorea</taxon>
        <taxon>Peniculida</taxon>
        <taxon>Parameciidae</taxon>
        <taxon>Paramecium</taxon>
    </lineage>
</organism>
<name>A0A8S1JYM7_9CILI</name>
<dbReference type="GO" id="GO:0005524">
    <property type="term" value="F:ATP binding"/>
    <property type="evidence" value="ECO:0007669"/>
    <property type="project" value="UniProtKB-UniRule"/>
</dbReference>